<dbReference type="PANTHER" id="PTHR12534:SF0">
    <property type="entry name" value="SMALL RIBOSOMAL SUBUNIT PROTEIN US2M"/>
    <property type="match status" value="1"/>
</dbReference>
<dbReference type="NCBIfam" id="TIGR01011">
    <property type="entry name" value="rpsB_bact"/>
    <property type="match status" value="1"/>
</dbReference>
<dbReference type="SUPFAM" id="SSF52313">
    <property type="entry name" value="Ribosomal protein S2"/>
    <property type="match status" value="1"/>
</dbReference>
<dbReference type="Gene3D" id="3.40.50.10490">
    <property type="entry name" value="Glucose-6-phosphate isomerase like protein, domain 1"/>
    <property type="match status" value="1"/>
</dbReference>
<evidence type="ECO:0000313" key="7">
    <source>
        <dbReference type="Proteomes" id="UP000178534"/>
    </source>
</evidence>
<dbReference type="InterPro" id="IPR018130">
    <property type="entry name" value="Ribosomal_uS2_CS"/>
</dbReference>
<comment type="caution">
    <text evidence="6">The sequence shown here is derived from an EMBL/GenBank/DDBJ whole genome shotgun (WGS) entry which is preliminary data.</text>
</comment>
<evidence type="ECO:0000313" key="6">
    <source>
        <dbReference type="EMBL" id="OGZ12212.1"/>
    </source>
</evidence>
<dbReference type="GO" id="GO:0003735">
    <property type="term" value="F:structural constituent of ribosome"/>
    <property type="evidence" value="ECO:0007669"/>
    <property type="project" value="InterPro"/>
</dbReference>
<dbReference type="Proteomes" id="UP000178534">
    <property type="component" value="Unassembled WGS sequence"/>
</dbReference>
<dbReference type="CDD" id="cd01425">
    <property type="entry name" value="RPS2"/>
    <property type="match status" value="1"/>
</dbReference>
<dbReference type="InterPro" id="IPR001865">
    <property type="entry name" value="Ribosomal_uS2"/>
</dbReference>
<dbReference type="EMBL" id="MHLP01000026">
    <property type="protein sequence ID" value="OGZ12212.1"/>
    <property type="molecule type" value="Genomic_DNA"/>
</dbReference>
<keyword evidence="3 5" id="KW-0687">Ribonucleoprotein</keyword>
<evidence type="ECO:0000256" key="2">
    <source>
        <dbReference type="ARBA" id="ARBA00022980"/>
    </source>
</evidence>
<sequence>MTEGKTQPDNALIEAMFKAGAHFGYSRARRHSSVRSFLYGAKNGVDIIDLEKTFHMLETAKARAEELGKLGKTVLFVGTKQETRAIVGEVAKSIAMPYVNERWVGGILTNWPEIRKRTARLKELSDKFAKGELEKYTKKERLLFEREMGRLQTEFGGIANLESTPAALVIVDPREEHIAVMEAKKIKVETIALLNSDCNASEITYPILANDSALLSVRYFLEVLRDAYQAGVKQRV</sequence>
<dbReference type="Gene3D" id="1.10.287.610">
    <property type="entry name" value="Helix hairpin bin"/>
    <property type="match status" value="1"/>
</dbReference>
<evidence type="ECO:0000256" key="3">
    <source>
        <dbReference type="ARBA" id="ARBA00023274"/>
    </source>
</evidence>
<accession>A0A1G2DFK0</accession>
<gene>
    <name evidence="5" type="primary">rpsB</name>
    <name evidence="6" type="ORF">A2942_03800</name>
</gene>
<dbReference type="PANTHER" id="PTHR12534">
    <property type="entry name" value="30S RIBOSOMAL PROTEIN S2 PROKARYOTIC AND ORGANELLAR"/>
    <property type="match status" value="1"/>
</dbReference>
<proteinExistence type="inferred from homology"/>
<dbReference type="PROSITE" id="PS00962">
    <property type="entry name" value="RIBOSOMAL_S2_1"/>
    <property type="match status" value="1"/>
</dbReference>
<evidence type="ECO:0000256" key="4">
    <source>
        <dbReference type="ARBA" id="ARBA00035256"/>
    </source>
</evidence>
<comment type="similarity">
    <text evidence="1 5">Belongs to the universal ribosomal protein uS2 family.</text>
</comment>
<dbReference type="GO" id="GO:0006412">
    <property type="term" value="P:translation"/>
    <property type="evidence" value="ECO:0007669"/>
    <property type="project" value="UniProtKB-UniRule"/>
</dbReference>
<keyword evidence="2 5" id="KW-0689">Ribosomal protein</keyword>
<dbReference type="AlphaFoldDB" id="A0A1G2DFK0"/>
<evidence type="ECO:0000256" key="5">
    <source>
        <dbReference type="HAMAP-Rule" id="MF_00291"/>
    </source>
</evidence>
<evidence type="ECO:0000256" key="1">
    <source>
        <dbReference type="ARBA" id="ARBA00006242"/>
    </source>
</evidence>
<dbReference type="InterPro" id="IPR005706">
    <property type="entry name" value="Ribosomal_uS2_bac/mit/plastid"/>
</dbReference>
<dbReference type="Pfam" id="PF00318">
    <property type="entry name" value="Ribosomal_S2"/>
    <property type="match status" value="1"/>
</dbReference>
<protein>
    <recommendedName>
        <fullName evidence="4 5">Small ribosomal subunit protein uS2</fullName>
    </recommendedName>
</protein>
<dbReference type="HAMAP" id="MF_00291_B">
    <property type="entry name" value="Ribosomal_uS2_B"/>
    <property type="match status" value="1"/>
</dbReference>
<organism evidence="6 7">
    <name type="scientific">Candidatus Lloydbacteria bacterium RIFCSPLOWO2_01_FULL_50_20</name>
    <dbReference type="NCBI Taxonomy" id="1798665"/>
    <lineage>
        <taxon>Bacteria</taxon>
        <taxon>Candidatus Lloydiibacteriota</taxon>
    </lineage>
</organism>
<name>A0A1G2DFK0_9BACT</name>
<dbReference type="PRINTS" id="PR00395">
    <property type="entry name" value="RIBOSOMALS2"/>
</dbReference>
<dbReference type="STRING" id="1798665.A2942_03800"/>
<reference evidence="6 7" key="1">
    <citation type="journal article" date="2016" name="Nat. Commun.">
        <title>Thousands of microbial genomes shed light on interconnected biogeochemical processes in an aquifer system.</title>
        <authorList>
            <person name="Anantharaman K."/>
            <person name="Brown C.T."/>
            <person name="Hug L.A."/>
            <person name="Sharon I."/>
            <person name="Castelle C.J."/>
            <person name="Probst A.J."/>
            <person name="Thomas B.C."/>
            <person name="Singh A."/>
            <person name="Wilkins M.J."/>
            <person name="Karaoz U."/>
            <person name="Brodie E.L."/>
            <person name="Williams K.H."/>
            <person name="Hubbard S.S."/>
            <person name="Banfield J.F."/>
        </authorList>
    </citation>
    <scope>NUCLEOTIDE SEQUENCE [LARGE SCALE GENOMIC DNA]</scope>
</reference>
<dbReference type="InterPro" id="IPR023591">
    <property type="entry name" value="Ribosomal_uS2_flav_dom_sf"/>
</dbReference>
<dbReference type="GO" id="GO:0015935">
    <property type="term" value="C:small ribosomal subunit"/>
    <property type="evidence" value="ECO:0007669"/>
    <property type="project" value="InterPro"/>
</dbReference>